<dbReference type="KEGG" id="trz:GWP43_02455"/>
<accession>A0A6P1XY81</accession>
<evidence type="ECO:0000313" key="3">
    <source>
        <dbReference type="Proteomes" id="UP000464374"/>
    </source>
</evidence>
<evidence type="ECO:0008006" key="4">
    <source>
        <dbReference type="Google" id="ProtNLM"/>
    </source>
</evidence>
<feature type="signal peptide" evidence="1">
    <location>
        <begin position="1"/>
        <end position="23"/>
    </location>
</feature>
<evidence type="ECO:0000313" key="2">
    <source>
        <dbReference type="EMBL" id="QHX42496.1"/>
    </source>
</evidence>
<dbReference type="RefSeq" id="WP_162662428.1">
    <property type="nucleotide sequence ID" value="NZ_CP048020.1"/>
</dbReference>
<dbReference type="EMBL" id="CP048020">
    <property type="protein sequence ID" value="QHX42496.1"/>
    <property type="molecule type" value="Genomic_DNA"/>
</dbReference>
<proteinExistence type="predicted"/>
<dbReference type="Proteomes" id="UP000464374">
    <property type="component" value="Chromosome"/>
</dbReference>
<protein>
    <recommendedName>
        <fullName evidence="4">Lipoprotein</fullName>
    </recommendedName>
</protein>
<dbReference type="AlphaFoldDB" id="A0A6P1XY81"/>
<sequence>MIKIAKCIFFYAAFLLCAVLVFAADNSKKTDRPAIRVYDSKDKLVCELTESADIESFTNLLTESAAVAADDAAFTQVPKNAKIAYRYDIPNNSSVDIRLLIYADRQIAYITNAPKGDDMPEVFAWELFGEAYKILSKPDSLKKALARYQDSDNNIFVYDAKGFLVSEARIPSILHVFGKVMDVYAGDANDHQFSGSILPERSVHEGKQLLYRYTIWAFRDEPIRIYVYSDTDKIVLTNTFPAWIDCTLTKEGYELFSNPKRLIDRLNRVAIELMDIR</sequence>
<organism evidence="2 3">
    <name type="scientific">Treponema vincentii</name>
    <dbReference type="NCBI Taxonomy" id="69710"/>
    <lineage>
        <taxon>Bacteria</taxon>
        <taxon>Pseudomonadati</taxon>
        <taxon>Spirochaetota</taxon>
        <taxon>Spirochaetia</taxon>
        <taxon>Spirochaetales</taxon>
        <taxon>Treponemataceae</taxon>
        <taxon>Treponema</taxon>
    </lineage>
</organism>
<evidence type="ECO:0000256" key="1">
    <source>
        <dbReference type="SAM" id="SignalP"/>
    </source>
</evidence>
<gene>
    <name evidence="2" type="ORF">GWP43_02455</name>
</gene>
<keyword evidence="1" id="KW-0732">Signal</keyword>
<reference evidence="2 3" key="1">
    <citation type="submission" date="2020-01" db="EMBL/GenBank/DDBJ databases">
        <title>Complete genome sequence of a human oral phylogroup 1 Treponema sp. strain ATCC 700766, originally isolated from periodontitis dental plaque.</title>
        <authorList>
            <person name="Chan Y."/>
            <person name="Huo Y.-B."/>
            <person name="Yu X.-L."/>
            <person name="Zeng H."/>
            <person name="Leung W.-K."/>
            <person name="Watt R.M."/>
        </authorList>
    </citation>
    <scope>NUCLEOTIDE SEQUENCE [LARGE SCALE GENOMIC DNA]</scope>
    <source>
        <strain evidence="2 3">OMZ 804</strain>
    </source>
</reference>
<name>A0A6P1XY81_9SPIR</name>
<feature type="chain" id="PRO_5027116911" description="Lipoprotein" evidence="1">
    <location>
        <begin position="24"/>
        <end position="277"/>
    </location>
</feature>